<comment type="caution">
    <text evidence="1">The sequence shown here is derived from an EMBL/GenBank/DDBJ whole genome shotgun (WGS) entry which is preliminary data.</text>
</comment>
<dbReference type="AlphaFoldDB" id="A0A5B0PJU5"/>
<sequence>MLDVEQPLSAFEPQDTEDEHYLRTRNFRLNPRKDIYQGAQPILRFISKSQVIQLQCQRRCATTAFA</sequence>
<reference evidence="1 2" key="1">
    <citation type="submission" date="2019-05" db="EMBL/GenBank/DDBJ databases">
        <title>Emergence of the Ug99 lineage of the wheat stem rust pathogen through somatic hybridization.</title>
        <authorList>
            <person name="Li F."/>
            <person name="Upadhyaya N.M."/>
            <person name="Sperschneider J."/>
            <person name="Matny O."/>
            <person name="Nguyen-Phuc H."/>
            <person name="Mago R."/>
            <person name="Raley C."/>
            <person name="Miller M.E."/>
            <person name="Silverstein K.A.T."/>
            <person name="Henningsen E."/>
            <person name="Hirsch C.D."/>
            <person name="Visser B."/>
            <person name="Pretorius Z.A."/>
            <person name="Steffenson B.J."/>
            <person name="Schwessinger B."/>
            <person name="Dodds P.N."/>
            <person name="Figueroa M."/>
        </authorList>
    </citation>
    <scope>NUCLEOTIDE SEQUENCE [LARGE SCALE GENOMIC DNA]</scope>
    <source>
        <strain evidence="1">21-0</strain>
    </source>
</reference>
<name>A0A5B0PJU5_PUCGR</name>
<dbReference type="EMBL" id="VSWC01000053">
    <property type="protein sequence ID" value="KAA1101907.1"/>
    <property type="molecule type" value="Genomic_DNA"/>
</dbReference>
<organism evidence="1 2">
    <name type="scientific">Puccinia graminis f. sp. tritici</name>
    <dbReference type="NCBI Taxonomy" id="56615"/>
    <lineage>
        <taxon>Eukaryota</taxon>
        <taxon>Fungi</taxon>
        <taxon>Dikarya</taxon>
        <taxon>Basidiomycota</taxon>
        <taxon>Pucciniomycotina</taxon>
        <taxon>Pucciniomycetes</taxon>
        <taxon>Pucciniales</taxon>
        <taxon>Pucciniaceae</taxon>
        <taxon>Puccinia</taxon>
    </lineage>
</organism>
<evidence type="ECO:0000313" key="2">
    <source>
        <dbReference type="Proteomes" id="UP000324748"/>
    </source>
</evidence>
<evidence type="ECO:0000313" key="1">
    <source>
        <dbReference type="EMBL" id="KAA1101907.1"/>
    </source>
</evidence>
<keyword evidence="2" id="KW-1185">Reference proteome</keyword>
<proteinExistence type="predicted"/>
<gene>
    <name evidence="1" type="ORF">PGT21_032719</name>
</gene>
<protein>
    <submittedName>
        <fullName evidence="1">Uncharacterized protein</fullName>
    </submittedName>
</protein>
<dbReference type="Proteomes" id="UP000324748">
    <property type="component" value="Unassembled WGS sequence"/>
</dbReference>
<accession>A0A5B0PJU5</accession>